<evidence type="ECO:0000259" key="6">
    <source>
        <dbReference type="PROSITE" id="PS50931"/>
    </source>
</evidence>
<proteinExistence type="inferred from homology"/>
<feature type="domain" description="HTH lysR-type" evidence="6">
    <location>
        <begin position="1"/>
        <end position="59"/>
    </location>
</feature>
<comment type="similarity">
    <text evidence="1">Belongs to the LysR transcriptional regulatory family.</text>
</comment>
<evidence type="ECO:0000256" key="2">
    <source>
        <dbReference type="ARBA" id="ARBA00023015"/>
    </source>
</evidence>
<organism evidence="7">
    <name type="scientific">Herbiconiux sp. A18JL235</name>
    <dbReference type="NCBI Taxonomy" id="3152363"/>
    <lineage>
        <taxon>Bacteria</taxon>
        <taxon>Bacillati</taxon>
        <taxon>Actinomycetota</taxon>
        <taxon>Actinomycetes</taxon>
        <taxon>Micrococcales</taxon>
        <taxon>Microbacteriaceae</taxon>
        <taxon>Herbiconiux</taxon>
    </lineage>
</organism>
<evidence type="ECO:0000313" key="7">
    <source>
        <dbReference type="EMBL" id="XDI06647.1"/>
    </source>
</evidence>
<dbReference type="EMBL" id="CP162511">
    <property type="protein sequence ID" value="XDI06647.1"/>
    <property type="molecule type" value="Genomic_DNA"/>
</dbReference>
<sequence length="114" mass="12213">MDITDLRHFLAVADEGHYSRAANAQHVSKATVQASVTRLQEELDEVLVAVDDEGETTLTEEGVALRNRARAIVAKAPDPVAAKKAGGKAKASKGKGRAPIVKGEPKPYKKRQGR</sequence>
<dbReference type="InterPro" id="IPR036390">
    <property type="entry name" value="WH_DNA-bd_sf"/>
</dbReference>
<dbReference type="InterPro" id="IPR036388">
    <property type="entry name" value="WH-like_DNA-bd_sf"/>
</dbReference>
<evidence type="ECO:0000256" key="4">
    <source>
        <dbReference type="ARBA" id="ARBA00023163"/>
    </source>
</evidence>
<keyword evidence="2" id="KW-0805">Transcription regulation</keyword>
<gene>
    <name evidence="7" type="ORF">ABFY20_05975</name>
</gene>
<dbReference type="Pfam" id="PF00126">
    <property type="entry name" value="HTH_1"/>
    <property type="match status" value="1"/>
</dbReference>
<feature type="region of interest" description="Disordered" evidence="5">
    <location>
        <begin position="78"/>
        <end position="114"/>
    </location>
</feature>
<dbReference type="RefSeq" id="WP_368499026.1">
    <property type="nucleotide sequence ID" value="NZ_CP162511.1"/>
</dbReference>
<reference evidence="7" key="1">
    <citation type="submission" date="2024-05" db="EMBL/GenBank/DDBJ databases">
        <title>Herbiconiux sp. A18JL235.</title>
        <authorList>
            <person name="Zhang G."/>
        </authorList>
    </citation>
    <scope>NUCLEOTIDE SEQUENCE</scope>
    <source>
        <strain evidence="7">A18JL235</strain>
    </source>
</reference>
<dbReference type="Gene3D" id="1.10.10.10">
    <property type="entry name" value="Winged helix-like DNA-binding domain superfamily/Winged helix DNA-binding domain"/>
    <property type="match status" value="1"/>
</dbReference>
<dbReference type="AlphaFoldDB" id="A0AB39BKN6"/>
<evidence type="ECO:0000256" key="3">
    <source>
        <dbReference type="ARBA" id="ARBA00023125"/>
    </source>
</evidence>
<evidence type="ECO:0000256" key="1">
    <source>
        <dbReference type="ARBA" id="ARBA00009437"/>
    </source>
</evidence>
<dbReference type="InterPro" id="IPR000847">
    <property type="entry name" value="LysR_HTH_N"/>
</dbReference>
<name>A0AB39BKN6_9MICO</name>
<evidence type="ECO:0000256" key="5">
    <source>
        <dbReference type="SAM" id="MobiDB-lite"/>
    </source>
</evidence>
<feature type="compositionally biased region" description="Basic residues" evidence="5">
    <location>
        <begin position="85"/>
        <end position="96"/>
    </location>
</feature>
<dbReference type="PROSITE" id="PS50931">
    <property type="entry name" value="HTH_LYSR"/>
    <property type="match status" value="1"/>
</dbReference>
<dbReference type="PANTHER" id="PTHR30346:SF0">
    <property type="entry name" value="HCA OPERON TRANSCRIPTIONAL ACTIVATOR HCAR"/>
    <property type="match status" value="1"/>
</dbReference>
<dbReference type="GO" id="GO:0003677">
    <property type="term" value="F:DNA binding"/>
    <property type="evidence" value="ECO:0007669"/>
    <property type="project" value="UniProtKB-KW"/>
</dbReference>
<accession>A0AB39BKN6</accession>
<keyword evidence="4" id="KW-0804">Transcription</keyword>
<dbReference type="PANTHER" id="PTHR30346">
    <property type="entry name" value="TRANSCRIPTIONAL DUAL REGULATOR HCAR-RELATED"/>
    <property type="match status" value="1"/>
</dbReference>
<protein>
    <submittedName>
        <fullName evidence="7">LysR family transcriptional regulator</fullName>
    </submittedName>
</protein>
<dbReference type="SUPFAM" id="SSF46785">
    <property type="entry name" value="Winged helix' DNA-binding domain"/>
    <property type="match status" value="1"/>
</dbReference>
<dbReference type="GO" id="GO:0032993">
    <property type="term" value="C:protein-DNA complex"/>
    <property type="evidence" value="ECO:0007669"/>
    <property type="project" value="TreeGrafter"/>
</dbReference>
<keyword evidence="3" id="KW-0238">DNA-binding</keyword>
<dbReference type="GO" id="GO:0003700">
    <property type="term" value="F:DNA-binding transcription factor activity"/>
    <property type="evidence" value="ECO:0007669"/>
    <property type="project" value="InterPro"/>
</dbReference>